<evidence type="ECO:0000313" key="3">
    <source>
        <dbReference type="EMBL" id="QBR87692.1"/>
    </source>
</evidence>
<sequence>MGQADDRDEDDVTLWAGRLRSWPSADDAVDDAVDDATALAGRGPRRRTENPAPEEPEAGSTVVARRETRRRATRPPEDATALRPRRDPVTPHQPSPPDGRRVARVPDGQEREIYRPRAAAPEIVERRAPAPRAPQHPVAEGAAVARERRRRWRWAGWAAGGAGLVVLAAAAVALVLALG</sequence>
<dbReference type="RefSeq" id="WP_135063303.1">
    <property type="nucleotide sequence ID" value="NZ_CP038266.1"/>
</dbReference>
<dbReference type="EMBL" id="CP038266">
    <property type="protein sequence ID" value="QBR87692.1"/>
    <property type="molecule type" value="Genomic_DNA"/>
</dbReference>
<keyword evidence="2" id="KW-0472">Membrane</keyword>
<name>A0ABX5SPF3_9MICO</name>
<proteinExistence type="predicted"/>
<reference evidence="3 4" key="1">
    <citation type="submission" date="2019-03" db="EMBL/GenBank/DDBJ databases">
        <authorList>
            <person name="Dong K."/>
        </authorList>
    </citation>
    <scope>NUCLEOTIDE SEQUENCE [LARGE SCALE GENOMIC DNA]</scope>
    <source>
        <strain evidence="4">dk512</strain>
    </source>
</reference>
<keyword evidence="2" id="KW-1133">Transmembrane helix</keyword>
<protein>
    <submittedName>
        <fullName evidence="3">Uncharacterized protein</fullName>
    </submittedName>
</protein>
<feature type="region of interest" description="Disordered" evidence="1">
    <location>
        <begin position="35"/>
        <end position="142"/>
    </location>
</feature>
<evidence type="ECO:0000256" key="1">
    <source>
        <dbReference type="SAM" id="MobiDB-lite"/>
    </source>
</evidence>
<evidence type="ECO:0000313" key="4">
    <source>
        <dbReference type="Proteomes" id="UP000295748"/>
    </source>
</evidence>
<dbReference type="Proteomes" id="UP000295748">
    <property type="component" value="Chromosome"/>
</dbReference>
<organism evidence="3 4">
    <name type="scientific">Microbacterium wangchenii</name>
    <dbReference type="NCBI Taxonomy" id="2541726"/>
    <lineage>
        <taxon>Bacteria</taxon>
        <taxon>Bacillati</taxon>
        <taxon>Actinomycetota</taxon>
        <taxon>Actinomycetes</taxon>
        <taxon>Micrococcales</taxon>
        <taxon>Microbacteriaceae</taxon>
        <taxon>Microbacterium</taxon>
    </lineage>
</organism>
<keyword evidence="4" id="KW-1185">Reference proteome</keyword>
<feature type="transmembrane region" description="Helical" evidence="2">
    <location>
        <begin position="154"/>
        <end position="178"/>
    </location>
</feature>
<accession>A0ABX5SPF3</accession>
<gene>
    <name evidence="3" type="ORF">E4K62_02640</name>
</gene>
<keyword evidence="2" id="KW-0812">Transmembrane</keyword>
<evidence type="ECO:0000256" key="2">
    <source>
        <dbReference type="SAM" id="Phobius"/>
    </source>
</evidence>